<feature type="transmembrane region" description="Helical" evidence="2">
    <location>
        <begin position="46"/>
        <end position="64"/>
    </location>
</feature>
<reference evidence="4" key="1">
    <citation type="submission" date="2020-06" db="EMBL/GenBank/DDBJ databases">
        <authorList>
            <person name="Li T."/>
            <person name="Hu X."/>
            <person name="Zhang T."/>
            <person name="Song X."/>
            <person name="Zhang H."/>
            <person name="Dai N."/>
            <person name="Sheng W."/>
            <person name="Hou X."/>
            <person name="Wei L."/>
        </authorList>
    </citation>
    <scope>NUCLEOTIDE SEQUENCE</scope>
    <source>
        <strain evidence="4">G02</strain>
        <tissue evidence="4">Leaf</tissue>
    </source>
</reference>
<proteinExistence type="inferred from homology"/>
<keyword evidence="2" id="KW-1133">Transmembrane helix</keyword>
<evidence type="ECO:0000313" key="4">
    <source>
        <dbReference type="EMBL" id="KAL0308596.1"/>
    </source>
</evidence>
<sequence length="101" mass="11314">MQGFYVFALTLCSLLWLYAANEAFEKIASYGLQPNMILYLIREYNFTAASGTSTLFIWGAISNFMPIFGAFLSDSYFGRFLVIAVATLTTLMVRLSSLSHL</sequence>
<feature type="signal peptide" evidence="3">
    <location>
        <begin position="1"/>
        <end position="23"/>
    </location>
</feature>
<dbReference type="Gene3D" id="1.20.1250.20">
    <property type="entry name" value="MFS general substrate transporter like domains"/>
    <property type="match status" value="1"/>
</dbReference>
<dbReference type="EMBL" id="JACGWJ010000027">
    <property type="protein sequence ID" value="KAL0308596.1"/>
    <property type="molecule type" value="Genomic_DNA"/>
</dbReference>
<accession>A0AAW2KNX6</accession>
<gene>
    <name evidence="4" type="ORF">Sradi_5801900</name>
</gene>
<comment type="caution">
    <text evidence="4">The sequence shown here is derived from an EMBL/GenBank/DDBJ whole genome shotgun (WGS) entry which is preliminary data.</text>
</comment>
<evidence type="ECO:0000256" key="3">
    <source>
        <dbReference type="SAM" id="SignalP"/>
    </source>
</evidence>
<keyword evidence="3" id="KW-0732">Signal</keyword>
<dbReference type="PANTHER" id="PTHR11654">
    <property type="entry name" value="OLIGOPEPTIDE TRANSPORTER-RELATED"/>
    <property type="match status" value="1"/>
</dbReference>
<reference evidence="4" key="2">
    <citation type="journal article" date="2024" name="Plant">
        <title>Genomic evolution and insights into agronomic trait innovations of Sesamum species.</title>
        <authorList>
            <person name="Miao H."/>
            <person name="Wang L."/>
            <person name="Qu L."/>
            <person name="Liu H."/>
            <person name="Sun Y."/>
            <person name="Le M."/>
            <person name="Wang Q."/>
            <person name="Wei S."/>
            <person name="Zheng Y."/>
            <person name="Lin W."/>
            <person name="Duan Y."/>
            <person name="Cao H."/>
            <person name="Xiong S."/>
            <person name="Wang X."/>
            <person name="Wei L."/>
            <person name="Li C."/>
            <person name="Ma Q."/>
            <person name="Ju M."/>
            <person name="Zhao R."/>
            <person name="Li G."/>
            <person name="Mu C."/>
            <person name="Tian Q."/>
            <person name="Mei H."/>
            <person name="Zhang T."/>
            <person name="Gao T."/>
            <person name="Zhang H."/>
        </authorList>
    </citation>
    <scope>NUCLEOTIDE SEQUENCE</scope>
    <source>
        <strain evidence="4">G02</strain>
    </source>
</reference>
<feature type="chain" id="PRO_5043744190" evidence="3">
    <location>
        <begin position="24"/>
        <end position="101"/>
    </location>
</feature>
<dbReference type="InterPro" id="IPR036259">
    <property type="entry name" value="MFS_trans_sf"/>
</dbReference>
<evidence type="ECO:0000256" key="1">
    <source>
        <dbReference type="ARBA" id="ARBA00044504"/>
    </source>
</evidence>
<keyword evidence="2" id="KW-0812">Transmembrane</keyword>
<keyword evidence="2" id="KW-0472">Membrane</keyword>
<feature type="transmembrane region" description="Helical" evidence="2">
    <location>
        <begin position="76"/>
        <end position="95"/>
    </location>
</feature>
<protein>
    <submittedName>
        <fullName evidence="4">Protein NRT1/ PTR FAMILY 1.2</fullName>
    </submittedName>
</protein>
<dbReference type="AlphaFoldDB" id="A0AAW2KNX6"/>
<organism evidence="4">
    <name type="scientific">Sesamum radiatum</name>
    <name type="common">Black benniseed</name>
    <dbReference type="NCBI Taxonomy" id="300843"/>
    <lineage>
        <taxon>Eukaryota</taxon>
        <taxon>Viridiplantae</taxon>
        <taxon>Streptophyta</taxon>
        <taxon>Embryophyta</taxon>
        <taxon>Tracheophyta</taxon>
        <taxon>Spermatophyta</taxon>
        <taxon>Magnoliopsida</taxon>
        <taxon>eudicotyledons</taxon>
        <taxon>Gunneridae</taxon>
        <taxon>Pentapetalae</taxon>
        <taxon>asterids</taxon>
        <taxon>lamiids</taxon>
        <taxon>Lamiales</taxon>
        <taxon>Pedaliaceae</taxon>
        <taxon>Sesamum</taxon>
    </lineage>
</organism>
<name>A0AAW2KNX6_SESRA</name>
<comment type="similarity">
    <text evidence="1">Belongs to the major facilitator superfamily. Phosphate:H(+) symporter (TC 2.A.1.9) family.</text>
</comment>
<evidence type="ECO:0000256" key="2">
    <source>
        <dbReference type="SAM" id="Phobius"/>
    </source>
</evidence>